<proteinExistence type="predicted"/>
<dbReference type="HOGENOM" id="CLU_2252550_0_0_1"/>
<keyword evidence="3" id="KW-1185">Reference proteome</keyword>
<reference evidence="2" key="1">
    <citation type="submission" date="2007-07" db="EMBL/GenBank/DDBJ databases">
        <title>PCAP assembly of the Caenorhabditis remanei genome.</title>
        <authorList>
            <consortium name="The Caenorhabditis remanei Sequencing Consortium"/>
            <person name="Wilson R.K."/>
        </authorList>
    </citation>
    <scope>NUCLEOTIDE SEQUENCE [LARGE SCALE GENOMIC DNA]</scope>
    <source>
        <strain evidence="2">PB4641</strain>
    </source>
</reference>
<feature type="region of interest" description="Disordered" evidence="1">
    <location>
        <begin position="26"/>
        <end position="52"/>
    </location>
</feature>
<dbReference type="EMBL" id="DS268754">
    <property type="protein sequence ID" value="EFP01119.1"/>
    <property type="molecule type" value="Genomic_DNA"/>
</dbReference>
<name>E3NJR9_CAERE</name>
<dbReference type="InParanoid" id="E3NJR9"/>
<evidence type="ECO:0000313" key="2">
    <source>
        <dbReference type="EMBL" id="EFP01119.1"/>
    </source>
</evidence>
<dbReference type="AlphaFoldDB" id="E3NJR9"/>
<dbReference type="Proteomes" id="UP000008281">
    <property type="component" value="Unassembled WGS sequence"/>
</dbReference>
<evidence type="ECO:0000256" key="1">
    <source>
        <dbReference type="SAM" id="MobiDB-lite"/>
    </source>
</evidence>
<evidence type="ECO:0000313" key="3">
    <source>
        <dbReference type="Proteomes" id="UP000008281"/>
    </source>
</evidence>
<gene>
    <name evidence="2" type="ORF">CRE_15763</name>
</gene>
<protein>
    <submittedName>
        <fullName evidence="2">Uncharacterized protein</fullName>
    </submittedName>
</protein>
<organism evidence="3">
    <name type="scientific">Caenorhabditis remanei</name>
    <name type="common">Caenorhabditis vulgaris</name>
    <dbReference type="NCBI Taxonomy" id="31234"/>
    <lineage>
        <taxon>Eukaryota</taxon>
        <taxon>Metazoa</taxon>
        <taxon>Ecdysozoa</taxon>
        <taxon>Nematoda</taxon>
        <taxon>Chromadorea</taxon>
        <taxon>Rhabditida</taxon>
        <taxon>Rhabditina</taxon>
        <taxon>Rhabditomorpha</taxon>
        <taxon>Rhabditoidea</taxon>
        <taxon>Rhabditidae</taxon>
        <taxon>Peloderinae</taxon>
        <taxon>Caenorhabditis</taxon>
    </lineage>
</organism>
<feature type="compositionally biased region" description="Basic and acidic residues" evidence="1">
    <location>
        <begin position="43"/>
        <end position="52"/>
    </location>
</feature>
<sequence>MQKARASKPRLQFQLLFVLPKNRAAAASGASHKPVHKNTSHGQESKDRPKREVTDALIDMVLEELNSKEFDDSEEIYDENSEENSDFHNLINQIEQEKNDIFET</sequence>
<accession>E3NJR9</accession>